<dbReference type="AlphaFoldDB" id="A0A090VJI4"/>
<organism evidence="2 3">
    <name type="scientific">Algibacter lectus</name>
    <dbReference type="NCBI Taxonomy" id="221126"/>
    <lineage>
        <taxon>Bacteria</taxon>
        <taxon>Pseudomonadati</taxon>
        <taxon>Bacteroidota</taxon>
        <taxon>Flavobacteriia</taxon>
        <taxon>Flavobacteriales</taxon>
        <taxon>Flavobacteriaceae</taxon>
        <taxon>Algibacter</taxon>
    </lineage>
</organism>
<dbReference type="NCBIfam" id="TIGR03804">
    <property type="entry name" value="para_beta_helix"/>
    <property type="match status" value="1"/>
</dbReference>
<feature type="domain" description="Right handed beta helix" evidence="1">
    <location>
        <begin position="256"/>
        <end position="447"/>
    </location>
</feature>
<accession>A0A090VJI4</accession>
<dbReference type="SMART" id="SM00710">
    <property type="entry name" value="PbH1"/>
    <property type="match status" value="8"/>
</dbReference>
<reference evidence="2 3" key="1">
    <citation type="journal article" date="2014" name="Genome Announc.">
        <title>Draft Genome Sequences of Marine Flavobacterium Algibacter lectus Strains SS8 and NR4.</title>
        <authorList>
            <person name="Takatani N."/>
            <person name="Nakanishi M."/>
            <person name="Meirelles P."/>
            <person name="Mino S."/>
            <person name="Suda W."/>
            <person name="Oshima K."/>
            <person name="Hattori M."/>
            <person name="Ohkuma M."/>
            <person name="Hosokawa M."/>
            <person name="Miyashita K."/>
            <person name="Thompson F.L."/>
            <person name="Niwa A."/>
            <person name="Sawabe T."/>
            <person name="Sawabe T."/>
        </authorList>
    </citation>
    <scope>NUCLEOTIDE SEQUENCE [LARGE SCALE GENOMIC DNA]</scope>
    <source>
        <strain evidence="2 3">JCM 19300</strain>
    </source>
</reference>
<name>A0A090VJI4_9FLAO</name>
<dbReference type="Proteomes" id="UP000029644">
    <property type="component" value="Unassembled WGS sequence"/>
</dbReference>
<dbReference type="InterPro" id="IPR022441">
    <property type="entry name" value="Para_beta_helix_rpt-2"/>
</dbReference>
<gene>
    <name evidence="2" type="ORF">JCM19300_19</name>
</gene>
<dbReference type="InterPro" id="IPR012334">
    <property type="entry name" value="Pectin_lyas_fold"/>
</dbReference>
<dbReference type="InterPro" id="IPR011050">
    <property type="entry name" value="Pectin_lyase_fold/virulence"/>
</dbReference>
<evidence type="ECO:0000313" key="2">
    <source>
        <dbReference type="EMBL" id="GAL64915.1"/>
    </source>
</evidence>
<sequence>MLVALIGMSVLGTWSCNNEELYEEPVAVVEDESNEDVDDAVTDVNSLCDFTLENLEANSTVVVNCIIDLQGESLDLPENVTLLYEGGDIINGTLVFSEGSSIDGDLLGNTLEVGGTKPALRDTAFTFDPKRWGIIEGIVSDEVARNNRDILENTMILAKEYGIDTFKIDEMDAYFNVVEIKANYRPSQAGITLPSDLHLIMSDNTNLRVQPNNYKTVALLGFYLTDNVIVEGGNLYGDRDSHDYSDGGTHEWGHTITLDGSKNITIKNVKSFNATGDGISIGSYGHAYDSHYRYCDNILITGNTISKNRRNGISIGDGRNIVIDNNTFIDNGVDTALSKGTQPRMAIDVEPANSGGVIFQIANNITISNNTESGAQSLSFYIASGNDILIENNNTEGSISYWHAYNCIIRNNTITGVTEAHKIQTGISCGSHALETSNYNNKIYGNKVTGYLIGLSVVSRDIEVYENEFIDCFEGIALSELYDSKIYKNIITSSVPRSRGITTKIPAKILNNVIISENKIDVVLSAFGFYDINLDNDDYKFEIINNDVKSEGTSGLSLLNGLTFNNNIVDGGLRLVGTLNSVISNNTISTNGAIGIDLSSLNDNIEVFGNMVSIEGSASV</sequence>
<dbReference type="SUPFAM" id="SSF51126">
    <property type="entry name" value="Pectin lyase-like"/>
    <property type="match status" value="1"/>
</dbReference>
<evidence type="ECO:0000313" key="3">
    <source>
        <dbReference type="Proteomes" id="UP000029644"/>
    </source>
</evidence>
<dbReference type="InterPro" id="IPR006626">
    <property type="entry name" value="PbH1"/>
</dbReference>
<comment type="caution">
    <text evidence="2">The sequence shown here is derived from an EMBL/GenBank/DDBJ whole genome shotgun (WGS) entry which is preliminary data.</text>
</comment>
<dbReference type="InterPro" id="IPR039448">
    <property type="entry name" value="Beta_helix"/>
</dbReference>
<dbReference type="Gene3D" id="2.160.20.10">
    <property type="entry name" value="Single-stranded right-handed beta-helix, Pectin lyase-like"/>
    <property type="match status" value="2"/>
</dbReference>
<dbReference type="EMBL" id="BBNQ01000026">
    <property type="protein sequence ID" value="GAL64915.1"/>
    <property type="molecule type" value="Genomic_DNA"/>
</dbReference>
<protein>
    <submittedName>
        <fullName evidence="2">Phage protein</fullName>
    </submittedName>
</protein>
<proteinExistence type="predicted"/>
<evidence type="ECO:0000259" key="1">
    <source>
        <dbReference type="Pfam" id="PF13229"/>
    </source>
</evidence>
<dbReference type="Pfam" id="PF13229">
    <property type="entry name" value="Beta_helix"/>
    <property type="match status" value="1"/>
</dbReference>